<dbReference type="InterPro" id="IPR048487">
    <property type="entry name" value="DksA-like_N"/>
</dbReference>
<gene>
    <name evidence="3" type="ORF">J2T57_003652</name>
</gene>
<reference evidence="3" key="1">
    <citation type="submission" date="2022-03" db="EMBL/GenBank/DDBJ databases">
        <title>Genomic Encyclopedia of Type Strains, Phase III (KMG-III): the genomes of soil and plant-associated and newly described type strains.</title>
        <authorList>
            <person name="Whitman W."/>
        </authorList>
    </citation>
    <scope>NUCLEOTIDE SEQUENCE</scope>
    <source>
        <strain evidence="3">ANL 6-2</strain>
    </source>
</reference>
<organism evidence="3 4">
    <name type="scientific">Natronocella acetinitrilica</name>
    <dbReference type="NCBI Taxonomy" id="414046"/>
    <lineage>
        <taxon>Bacteria</taxon>
        <taxon>Pseudomonadati</taxon>
        <taxon>Pseudomonadota</taxon>
        <taxon>Gammaproteobacteria</taxon>
        <taxon>Chromatiales</taxon>
        <taxon>Ectothiorhodospiraceae</taxon>
        <taxon>Natronocella</taxon>
    </lineage>
</organism>
<evidence type="ECO:0000313" key="3">
    <source>
        <dbReference type="EMBL" id="MCP1676491.1"/>
    </source>
</evidence>
<evidence type="ECO:0000259" key="2">
    <source>
        <dbReference type="Pfam" id="PF21173"/>
    </source>
</evidence>
<protein>
    <submittedName>
        <fullName evidence="3">RNA polymerase-binding transcription factor DksA</fullName>
    </submittedName>
</protein>
<comment type="caution">
    <text evidence="3">The sequence shown here is derived from an EMBL/GenBank/DDBJ whole genome shotgun (WGS) entry which is preliminary data.</text>
</comment>
<sequence length="81" mass="9780">MQQDLKQRRETLEKQRDALAERLRKINLDFRRGLDRDLDEQAQELENAEVLQEIARVTAEELNRIELALQRIEQAMRHQQQ</sequence>
<evidence type="ECO:0000256" key="1">
    <source>
        <dbReference type="SAM" id="Coils"/>
    </source>
</evidence>
<accession>A0AAE3KD66</accession>
<dbReference type="RefSeq" id="WP_253482750.1">
    <property type="nucleotide sequence ID" value="NZ_JALJXV010000009.1"/>
</dbReference>
<feature type="domain" description="DnaK suppressor protein-like N-terminal" evidence="2">
    <location>
        <begin position="9"/>
        <end position="72"/>
    </location>
</feature>
<keyword evidence="4" id="KW-1185">Reference proteome</keyword>
<feature type="coiled-coil region" evidence="1">
    <location>
        <begin position="2"/>
        <end position="75"/>
    </location>
</feature>
<proteinExistence type="predicted"/>
<dbReference type="AlphaFoldDB" id="A0AAE3KD66"/>
<dbReference type="Gene3D" id="1.20.120.910">
    <property type="entry name" value="DksA, coiled-coil domain"/>
    <property type="match status" value="1"/>
</dbReference>
<dbReference type="Pfam" id="PF21173">
    <property type="entry name" value="DksA-like_N"/>
    <property type="match status" value="1"/>
</dbReference>
<evidence type="ECO:0000313" key="4">
    <source>
        <dbReference type="Proteomes" id="UP001205843"/>
    </source>
</evidence>
<keyword evidence="1" id="KW-0175">Coiled coil</keyword>
<name>A0AAE3KD66_9GAMM</name>
<dbReference type="EMBL" id="JALJXV010000009">
    <property type="protein sequence ID" value="MCP1676491.1"/>
    <property type="molecule type" value="Genomic_DNA"/>
</dbReference>
<dbReference type="Proteomes" id="UP001205843">
    <property type="component" value="Unassembled WGS sequence"/>
</dbReference>